<sequence length="284" mass="31813">MCNRLSASKNSVGWRPTLICKSSCFGCNCHPIRSNPESVSRVVVYNNMHRWPALALLLALARARSQLQEHLRPLEVLFLVERESVPVISPEEVRMVFLRASQVFREDVGVLMVWGGRVEFSWGAEEKRQLEKRETDDDIVSDETDGEDMLALLAEKIVFLKRENPGFKKADITVALVKEREKSLIYGASNENGIRTGHSLAFCAIAPSTPIAQISSMVLHEIGHLLGSVHDGARNGCSPTKYLMSEVYQPLGTRRFSPCSIRSIRSVQKNFLQTDARKRGKMGS</sequence>
<feature type="binding site" evidence="1">
    <location>
        <position position="230"/>
    </location>
    <ligand>
        <name>Zn(2+)</name>
        <dbReference type="ChEBI" id="CHEBI:29105"/>
        <note>catalytic</note>
    </ligand>
</feature>
<organism evidence="3 4">
    <name type="scientific">Nematocida displodere</name>
    <dbReference type="NCBI Taxonomy" id="1805483"/>
    <lineage>
        <taxon>Eukaryota</taxon>
        <taxon>Fungi</taxon>
        <taxon>Fungi incertae sedis</taxon>
        <taxon>Microsporidia</taxon>
        <taxon>Nematocida</taxon>
    </lineage>
</organism>
<dbReference type="InterPro" id="IPR001590">
    <property type="entry name" value="Peptidase_M12B"/>
</dbReference>
<gene>
    <name evidence="3" type="ORF">NEDG_01046</name>
</gene>
<comment type="caution">
    <text evidence="3">The sequence shown here is derived from an EMBL/GenBank/DDBJ whole genome shotgun (WGS) entry which is preliminary data.</text>
</comment>
<dbReference type="PROSITE" id="PS50215">
    <property type="entry name" value="ADAM_MEPRO"/>
    <property type="match status" value="1"/>
</dbReference>
<dbReference type="GO" id="GO:0004222">
    <property type="term" value="F:metalloendopeptidase activity"/>
    <property type="evidence" value="ECO:0007669"/>
    <property type="project" value="InterPro"/>
</dbReference>
<dbReference type="Pfam" id="PF13574">
    <property type="entry name" value="Reprolysin_2"/>
    <property type="match status" value="1"/>
</dbReference>
<evidence type="ECO:0000256" key="1">
    <source>
        <dbReference type="PROSITE-ProRule" id="PRU00276"/>
    </source>
</evidence>
<comment type="caution">
    <text evidence="1">Lacks conserved residue(s) required for the propagation of feature annotation.</text>
</comment>
<dbReference type="RefSeq" id="XP_067543652.1">
    <property type="nucleotide sequence ID" value="XM_067688464.1"/>
</dbReference>
<reference evidence="3 4" key="1">
    <citation type="submission" date="2016-02" db="EMBL/GenBank/DDBJ databases">
        <title>Discovery of a natural microsporidian pathogen with a broad tissue tropism in Caenorhabditis elegans.</title>
        <authorList>
            <person name="Luallen R.J."/>
            <person name="Reinke A.W."/>
            <person name="Tong L."/>
            <person name="Botts M.R."/>
            <person name="Felix M.-A."/>
            <person name="Troemel E.R."/>
        </authorList>
    </citation>
    <scope>NUCLEOTIDE SEQUENCE [LARGE SCALE GENOMIC DNA]</scope>
    <source>
        <strain evidence="3 4">JUm2807</strain>
    </source>
</reference>
<keyword evidence="1" id="KW-0862">Zinc</keyword>
<dbReference type="EMBL" id="LTDL01000042">
    <property type="protein sequence ID" value="OAG28907.1"/>
    <property type="molecule type" value="Genomic_DNA"/>
</dbReference>
<feature type="active site" evidence="1">
    <location>
        <position position="221"/>
    </location>
</feature>
<evidence type="ECO:0000313" key="3">
    <source>
        <dbReference type="EMBL" id="OAG28907.1"/>
    </source>
</evidence>
<dbReference type="GeneID" id="93647396"/>
<dbReference type="Gene3D" id="3.40.390.10">
    <property type="entry name" value="Collagenase (Catalytic Domain)"/>
    <property type="match status" value="1"/>
</dbReference>
<dbReference type="VEuPathDB" id="MicrosporidiaDB:NEDG_01046"/>
<keyword evidence="1" id="KW-0479">Metal-binding</keyword>
<dbReference type="GO" id="GO:0006508">
    <property type="term" value="P:proteolysis"/>
    <property type="evidence" value="ECO:0007669"/>
    <property type="project" value="InterPro"/>
</dbReference>
<dbReference type="GO" id="GO:0046872">
    <property type="term" value="F:metal ion binding"/>
    <property type="evidence" value="ECO:0007669"/>
    <property type="project" value="UniProtKB-KW"/>
</dbReference>
<dbReference type="Proteomes" id="UP000185944">
    <property type="component" value="Unassembled WGS sequence"/>
</dbReference>
<evidence type="ECO:0000313" key="4">
    <source>
        <dbReference type="Proteomes" id="UP000185944"/>
    </source>
</evidence>
<name>A0A177EAE9_9MICR</name>
<accession>A0A177EAE9</accession>
<keyword evidence="4" id="KW-1185">Reference proteome</keyword>
<feature type="binding site" evidence="1">
    <location>
        <position position="220"/>
    </location>
    <ligand>
        <name>Zn(2+)</name>
        <dbReference type="ChEBI" id="CHEBI:29105"/>
        <note>catalytic</note>
    </ligand>
</feature>
<protein>
    <recommendedName>
        <fullName evidence="2">Peptidase M12B domain-containing protein</fullName>
    </recommendedName>
</protein>
<proteinExistence type="predicted"/>
<dbReference type="OrthoDB" id="2160788at2759"/>
<evidence type="ECO:0000259" key="2">
    <source>
        <dbReference type="PROSITE" id="PS50215"/>
    </source>
</evidence>
<dbReference type="InterPro" id="IPR024079">
    <property type="entry name" value="MetalloPept_cat_dom_sf"/>
</dbReference>
<feature type="domain" description="Peptidase M12B" evidence="2">
    <location>
        <begin position="135"/>
        <end position="267"/>
    </location>
</feature>
<feature type="binding site" evidence="1">
    <location>
        <position position="224"/>
    </location>
    <ligand>
        <name>Zn(2+)</name>
        <dbReference type="ChEBI" id="CHEBI:29105"/>
        <note>catalytic</note>
    </ligand>
</feature>
<dbReference type="AlphaFoldDB" id="A0A177EAE9"/>
<dbReference type="SUPFAM" id="SSF55486">
    <property type="entry name" value="Metalloproteases ('zincins'), catalytic domain"/>
    <property type="match status" value="1"/>
</dbReference>